<name>A0ABT6NUF2_9BACT</name>
<dbReference type="PANTHER" id="PTHR21708">
    <property type="entry name" value="PROBABLE 2-DEHYDROPANTOATE 2-REDUCTASE"/>
    <property type="match status" value="1"/>
</dbReference>
<keyword evidence="6 12" id="KW-0560">Oxidoreductase</keyword>
<dbReference type="InterPro" id="IPR051402">
    <property type="entry name" value="KPR-Related"/>
</dbReference>
<comment type="similarity">
    <text evidence="2">Belongs to the ketopantoate reductase family.</text>
</comment>
<feature type="domain" description="Ketopantoate reductase C-terminal" evidence="11">
    <location>
        <begin position="190"/>
        <end position="338"/>
    </location>
</feature>
<dbReference type="InterPro" id="IPR003710">
    <property type="entry name" value="ApbA"/>
</dbReference>
<dbReference type="GO" id="GO:0008677">
    <property type="term" value="F:2-dehydropantoate 2-reductase activity"/>
    <property type="evidence" value="ECO:0007669"/>
    <property type="project" value="UniProtKB-EC"/>
</dbReference>
<dbReference type="Pfam" id="PF02558">
    <property type="entry name" value="ApbA"/>
    <property type="match status" value="1"/>
</dbReference>
<dbReference type="Gene3D" id="3.40.50.720">
    <property type="entry name" value="NAD(P)-binding Rossmann-like Domain"/>
    <property type="match status" value="1"/>
</dbReference>
<dbReference type="Pfam" id="PF08546">
    <property type="entry name" value="ApbA_C"/>
    <property type="match status" value="1"/>
</dbReference>
<dbReference type="PANTHER" id="PTHR21708:SF26">
    <property type="entry name" value="2-DEHYDROPANTOATE 2-REDUCTASE"/>
    <property type="match status" value="1"/>
</dbReference>
<feature type="compositionally biased region" description="Low complexity" evidence="9">
    <location>
        <begin position="389"/>
        <end position="403"/>
    </location>
</feature>
<accession>A0ABT6NUF2</accession>
<evidence type="ECO:0000259" key="10">
    <source>
        <dbReference type="Pfam" id="PF02558"/>
    </source>
</evidence>
<keyword evidence="13" id="KW-1185">Reference proteome</keyword>
<dbReference type="InterPro" id="IPR013332">
    <property type="entry name" value="KPR_N"/>
</dbReference>
<keyword evidence="5" id="KW-0521">NADP</keyword>
<dbReference type="InterPro" id="IPR008927">
    <property type="entry name" value="6-PGluconate_DH-like_C_sf"/>
</dbReference>
<dbReference type="SUPFAM" id="SSF51735">
    <property type="entry name" value="NAD(P)-binding Rossmann-fold domains"/>
    <property type="match status" value="1"/>
</dbReference>
<dbReference type="Proteomes" id="UP001160301">
    <property type="component" value="Unassembled WGS sequence"/>
</dbReference>
<proteinExistence type="inferred from homology"/>
<dbReference type="InterPro" id="IPR013328">
    <property type="entry name" value="6PGD_dom2"/>
</dbReference>
<evidence type="ECO:0000256" key="6">
    <source>
        <dbReference type="ARBA" id="ARBA00023002"/>
    </source>
</evidence>
<evidence type="ECO:0000256" key="2">
    <source>
        <dbReference type="ARBA" id="ARBA00007870"/>
    </source>
</evidence>
<protein>
    <recommendedName>
        <fullName evidence="4">2-dehydropantoate 2-reductase</fullName>
        <ecNumber evidence="3">1.1.1.169</ecNumber>
    </recommendedName>
    <alternativeName>
        <fullName evidence="7">Ketopantoate reductase</fullName>
    </alternativeName>
</protein>
<evidence type="ECO:0000256" key="4">
    <source>
        <dbReference type="ARBA" id="ARBA00019465"/>
    </source>
</evidence>
<feature type="domain" description="Ketopantoate reductase N-terminal" evidence="10">
    <location>
        <begin position="18"/>
        <end position="165"/>
    </location>
</feature>
<reference evidence="12 13" key="1">
    <citation type="submission" date="2023-04" db="EMBL/GenBank/DDBJ databases">
        <title>The genome sequence of Polyangium sorediatum DSM14670.</title>
        <authorList>
            <person name="Zhang X."/>
        </authorList>
    </citation>
    <scope>NUCLEOTIDE SEQUENCE [LARGE SCALE GENOMIC DNA]</scope>
    <source>
        <strain evidence="12 13">DSM 14670</strain>
    </source>
</reference>
<evidence type="ECO:0000259" key="11">
    <source>
        <dbReference type="Pfam" id="PF08546"/>
    </source>
</evidence>
<comment type="catalytic activity">
    <reaction evidence="8">
        <text>(R)-pantoate + NADP(+) = 2-dehydropantoate + NADPH + H(+)</text>
        <dbReference type="Rhea" id="RHEA:16233"/>
        <dbReference type="ChEBI" id="CHEBI:11561"/>
        <dbReference type="ChEBI" id="CHEBI:15378"/>
        <dbReference type="ChEBI" id="CHEBI:15980"/>
        <dbReference type="ChEBI" id="CHEBI:57783"/>
        <dbReference type="ChEBI" id="CHEBI:58349"/>
        <dbReference type="EC" id="1.1.1.169"/>
    </reaction>
</comment>
<comment type="pathway">
    <text evidence="1">Cofactor biosynthesis; (R)-pantothenate biosynthesis; (R)-pantoate from 3-methyl-2-oxobutanoate: step 2/2.</text>
</comment>
<dbReference type="Gene3D" id="1.10.1040.10">
    <property type="entry name" value="N-(1-d-carboxylethyl)-l-norvaline Dehydrogenase, domain 2"/>
    <property type="match status" value="1"/>
</dbReference>
<sequence>MSQDGVSSGARSSGPRFLVVGCGGIGGLVAAHLFAGGHDVTALTTNARIADAINTKGLRVLGENSPGVVRGRAVTELGPGTEPFDYILLATQPPQVEEAARGVLPHLAETGAMVTFQNGLCEPRLARIAGPERVLGGVVAWGASMAEPGVYERTSPGGFVLGRMDGQPDDRLYPLAKALGSIGETILTDNLAGARWSKLAINCSISSLGALGGDRLGVLLRHRFIRRLTLEIMTEVVLVARASGVKLQKVSGTLDLDWIALSDADRVAVASPSLFAKHAILLAVGTRFRKMRSSMLAAMERGRPPAVDFLNGEITSRGLALGIATPINAAIQAEVHALAANRTPPSLAVCRALYERTRSLVNAPFSIPPPPAEADPAALDPEIPPPPRKATTTRATSPSSLEL</sequence>
<dbReference type="InterPro" id="IPR013752">
    <property type="entry name" value="KPA_reductase"/>
</dbReference>
<dbReference type="InterPro" id="IPR036291">
    <property type="entry name" value="NAD(P)-bd_dom_sf"/>
</dbReference>
<feature type="region of interest" description="Disordered" evidence="9">
    <location>
        <begin position="365"/>
        <end position="403"/>
    </location>
</feature>
<dbReference type="NCBIfam" id="TIGR00745">
    <property type="entry name" value="apbA_panE"/>
    <property type="match status" value="1"/>
</dbReference>
<dbReference type="RefSeq" id="WP_136966482.1">
    <property type="nucleotide sequence ID" value="NZ_JARZHI010000017.1"/>
</dbReference>
<evidence type="ECO:0000256" key="7">
    <source>
        <dbReference type="ARBA" id="ARBA00032024"/>
    </source>
</evidence>
<organism evidence="12 13">
    <name type="scientific">Polyangium sorediatum</name>
    <dbReference type="NCBI Taxonomy" id="889274"/>
    <lineage>
        <taxon>Bacteria</taxon>
        <taxon>Pseudomonadati</taxon>
        <taxon>Myxococcota</taxon>
        <taxon>Polyangia</taxon>
        <taxon>Polyangiales</taxon>
        <taxon>Polyangiaceae</taxon>
        <taxon>Polyangium</taxon>
    </lineage>
</organism>
<dbReference type="EMBL" id="JARZHI010000017">
    <property type="protein sequence ID" value="MDI1431961.1"/>
    <property type="molecule type" value="Genomic_DNA"/>
</dbReference>
<comment type="caution">
    <text evidence="12">The sequence shown here is derived from an EMBL/GenBank/DDBJ whole genome shotgun (WGS) entry which is preliminary data.</text>
</comment>
<dbReference type="EC" id="1.1.1.169" evidence="3"/>
<dbReference type="SUPFAM" id="SSF48179">
    <property type="entry name" value="6-phosphogluconate dehydrogenase C-terminal domain-like"/>
    <property type="match status" value="1"/>
</dbReference>
<evidence type="ECO:0000256" key="8">
    <source>
        <dbReference type="ARBA" id="ARBA00048793"/>
    </source>
</evidence>
<evidence type="ECO:0000256" key="9">
    <source>
        <dbReference type="SAM" id="MobiDB-lite"/>
    </source>
</evidence>
<gene>
    <name evidence="12" type="ORF">QHF89_20860</name>
</gene>
<evidence type="ECO:0000313" key="13">
    <source>
        <dbReference type="Proteomes" id="UP001160301"/>
    </source>
</evidence>
<evidence type="ECO:0000256" key="1">
    <source>
        <dbReference type="ARBA" id="ARBA00004994"/>
    </source>
</evidence>
<evidence type="ECO:0000313" key="12">
    <source>
        <dbReference type="EMBL" id="MDI1431961.1"/>
    </source>
</evidence>
<evidence type="ECO:0000256" key="5">
    <source>
        <dbReference type="ARBA" id="ARBA00022857"/>
    </source>
</evidence>
<evidence type="ECO:0000256" key="3">
    <source>
        <dbReference type="ARBA" id="ARBA00013014"/>
    </source>
</evidence>